<dbReference type="Proteomes" id="UP000053611">
    <property type="component" value="Unassembled WGS sequence"/>
</dbReference>
<accession>A0A0J0XGH6</accession>
<feature type="region of interest" description="Disordered" evidence="1">
    <location>
        <begin position="485"/>
        <end position="525"/>
    </location>
</feature>
<evidence type="ECO:0000313" key="3">
    <source>
        <dbReference type="Proteomes" id="UP000053611"/>
    </source>
</evidence>
<sequence length="560" mass="60916">MPTATANAWQPPPPLKAGPSRMSPWLTPHDTLSPSETGSTYSASVHSVSASVHSGLSSGRNLSTIFTRRGSLPGVRSAKSVRSLQSSSGFEDDLEMLPLPRASRKRLVPEHHEARTDRRKAEAAVAKWRKWIVEQPQQATTITDGPIASTSSSVLFRADRQSGETASNTNTPPSTLGRSGRDLSARGSLSIAGPSSSGFIPWNAEASETSHPASLNKALVPGALDIYTTDSVRALRDVELAVDPSFFENAAPLRVKRLSTHPRVSPNMENPFAAIDTLLSRRRIRPLVIELVQALGGYIDAVWCTTYPDRPCPWAGVPVARRASVAGALESKSWKSWTITAVQEGKRQGFLPSPPTLADVEFYEREIRHGLRDVDEAVNRRKDLGWAFGETVVKGGYGDIAPSNVMTDGQAGNIPRLLNDLEEALWGDALPAPSDLAFEHDSSFDPFSVYREGDELIGVGASSNEARDAALRELFGEYYAAPLSPEREVPGLSSSPRSRFDESPRTPADAAVPAMPGMPPLDFSRLGVLQEMSREEQLELGRRRHQEYLERKKGEGLKAD</sequence>
<proteinExistence type="predicted"/>
<dbReference type="EMBL" id="KQ087240">
    <property type="protein sequence ID" value="KLT40168.1"/>
    <property type="molecule type" value="Genomic_DNA"/>
</dbReference>
<keyword evidence="3" id="KW-1185">Reference proteome</keyword>
<dbReference type="OrthoDB" id="2574658at2759"/>
<organism evidence="2 3">
    <name type="scientific">Cutaneotrichosporon oleaginosum</name>
    <dbReference type="NCBI Taxonomy" id="879819"/>
    <lineage>
        <taxon>Eukaryota</taxon>
        <taxon>Fungi</taxon>
        <taxon>Dikarya</taxon>
        <taxon>Basidiomycota</taxon>
        <taxon>Agaricomycotina</taxon>
        <taxon>Tremellomycetes</taxon>
        <taxon>Trichosporonales</taxon>
        <taxon>Trichosporonaceae</taxon>
        <taxon>Cutaneotrichosporon</taxon>
    </lineage>
</organism>
<dbReference type="GeneID" id="28987505"/>
<feature type="region of interest" description="Disordered" evidence="1">
    <location>
        <begin position="159"/>
        <end position="188"/>
    </location>
</feature>
<gene>
    <name evidence="2" type="ORF">CC85DRAFT_330142</name>
</gene>
<feature type="region of interest" description="Disordered" evidence="1">
    <location>
        <begin position="1"/>
        <end position="38"/>
    </location>
</feature>
<name>A0A0J0XGH6_9TREE</name>
<evidence type="ECO:0000313" key="2">
    <source>
        <dbReference type="EMBL" id="KLT40168.1"/>
    </source>
</evidence>
<dbReference type="AlphaFoldDB" id="A0A0J0XGH6"/>
<protein>
    <submittedName>
        <fullName evidence="2">Uncharacterized protein</fullName>
    </submittedName>
</protein>
<dbReference type="RefSeq" id="XP_018276659.1">
    <property type="nucleotide sequence ID" value="XM_018426902.1"/>
</dbReference>
<feature type="compositionally biased region" description="Polar residues" evidence="1">
    <location>
        <begin position="163"/>
        <end position="177"/>
    </location>
</feature>
<reference evidence="2 3" key="1">
    <citation type="submission" date="2015-03" db="EMBL/GenBank/DDBJ databases">
        <title>Genomics and transcriptomics of the oil-accumulating basidiomycete yeast T. oleaginosus allow insights into substrate utilization and the diverse evolutionary trajectories of mating systems in fungi.</title>
        <authorList>
            <consortium name="DOE Joint Genome Institute"/>
            <person name="Kourist R."/>
            <person name="Kracht O."/>
            <person name="Bracharz F."/>
            <person name="Lipzen A."/>
            <person name="Nolan M."/>
            <person name="Ohm R."/>
            <person name="Grigoriev I."/>
            <person name="Sun S."/>
            <person name="Heitman J."/>
            <person name="Bruck T."/>
            <person name="Nowrousian M."/>
        </authorList>
    </citation>
    <scope>NUCLEOTIDE SEQUENCE [LARGE SCALE GENOMIC DNA]</scope>
    <source>
        <strain evidence="2 3">IBC0246</strain>
    </source>
</reference>
<feature type="region of interest" description="Disordered" evidence="1">
    <location>
        <begin position="537"/>
        <end position="560"/>
    </location>
</feature>
<evidence type="ECO:0000256" key="1">
    <source>
        <dbReference type="SAM" id="MobiDB-lite"/>
    </source>
</evidence>